<evidence type="ECO:0000256" key="9">
    <source>
        <dbReference type="ARBA" id="ARBA00022833"/>
    </source>
</evidence>
<keyword evidence="8" id="KW-0347">Helicase</keyword>
<evidence type="ECO:0000313" key="19">
    <source>
        <dbReference type="Proteomes" id="UP001648503"/>
    </source>
</evidence>
<dbReference type="EMBL" id="JAFCIX010000017">
    <property type="protein sequence ID" value="KAH6601098.1"/>
    <property type="molecule type" value="Genomic_DNA"/>
</dbReference>
<protein>
    <recommendedName>
        <fullName evidence="20">DNA repair protein RAD5</fullName>
    </recommendedName>
</protein>
<dbReference type="InterPro" id="IPR001841">
    <property type="entry name" value="Znf_RING"/>
</dbReference>
<dbReference type="InterPro" id="IPR038718">
    <property type="entry name" value="SNF2-like_sf"/>
</dbReference>
<comment type="subcellular location">
    <subcellularLocation>
        <location evidence="1">Nucleus</location>
    </subcellularLocation>
</comment>
<dbReference type="CDD" id="cd18008">
    <property type="entry name" value="DEXDc_SHPRH-like"/>
    <property type="match status" value="1"/>
</dbReference>
<dbReference type="Pfam" id="PF08797">
    <property type="entry name" value="HIRAN"/>
    <property type="match status" value="1"/>
</dbReference>
<dbReference type="InterPro" id="IPR014001">
    <property type="entry name" value="Helicase_ATP-bd"/>
</dbReference>
<dbReference type="InterPro" id="IPR050628">
    <property type="entry name" value="SNF2_RAD54_helicase_TF"/>
</dbReference>
<dbReference type="SMART" id="SM00490">
    <property type="entry name" value="HELICc"/>
    <property type="match status" value="1"/>
</dbReference>
<dbReference type="PROSITE" id="PS00518">
    <property type="entry name" value="ZF_RING_1"/>
    <property type="match status" value="1"/>
</dbReference>
<keyword evidence="12" id="KW-0539">Nucleus</keyword>
<dbReference type="InterPro" id="IPR014905">
    <property type="entry name" value="HIRAN"/>
</dbReference>
<keyword evidence="4" id="KW-0547">Nucleotide-binding</keyword>
<comment type="caution">
    <text evidence="18">The sequence shown here is derived from an EMBL/GenBank/DDBJ whole genome shotgun (WGS) entry which is preliminary data.</text>
</comment>
<evidence type="ECO:0000256" key="10">
    <source>
        <dbReference type="ARBA" id="ARBA00022840"/>
    </source>
</evidence>
<keyword evidence="10" id="KW-0067">ATP-binding</keyword>
<dbReference type="Gene3D" id="3.30.40.10">
    <property type="entry name" value="Zinc/RING finger domain, C3HC4 (zinc finger)"/>
    <property type="match status" value="1"/>
</dbReference>
<dbReference type="Proteomes" id="UP001648503">
    <property type="component" value="Unassembled WGS sequence"/>
</dbReference>
<dbReference type="Pfam" id="PF00176">
    <property type="entry name" value="SNF2-rel_dom"/>
    <property type="match status" value="1"/>
</dbReference>
<evidence type="ECO:0000256" key="12">
    <source>
        <dbReference type="ARBA" id="ARBA00023242"/>
    </source>
</evidence>
<dbReference type="SMART" id="SM00487">
    <property type="entry name" value="DEXDc"/>
    <property type="match status" value="1"/>
</dbReference>
<dbReference type="PANTHER" id="PTHR45626">
    <property type="entry name" value="TRANSCRIPTION TERMINATION FACTOR 2-RELATED"/>
    <property type="match status" value="1"/>
</dbReference>
<keyword evidence="6 13" id="KW-0863">Zinc-finger</keyword>
<evidence type="ECO:0000256" key="5">
    <source>
        <dbReference type="ARBA" id="ARBA00022763"/>
    </source>
</evidence>
<dbReference type="PANTHER" id="PTHR45626:SF22">
    <property type="entry name" value="DNA REPAIR PROTEIN RAD5"/>
    <property type="match status" value="1"/>
</dbReference>
<dbReference type="InterPro" id="IPR049730">
    <property type="entry name" value="SNF2/RAD54-like_C"/>
</dbReference>
<dbReference type="SUPFAM" id="SSF52540">
    <property type="entry name" value="P-loop containing nucleoside triphosphate hydrolases"/>
    <property type="match status" value="2"/>
</dbReference>
<evidence type="ECO:0000256" key="2">
    <source>
        <dbReference type="ARBA" id="ARBA00007025"/>
    </source>
</evidence>
<dbReference type="InterPro" id="IPR000330">
    <property type="entry name" value="SNF2_N"/>
</dbReference>
<reference evidence="18 19" key="1">
    <citation type="submission" date="2021-02" db="EMBL/GenBank/DDBJ databases">
        <title>Variation within the Batrachochytrium salamandrivorans European outbreak.</title>
        <authorList>
            <person name="Kelly M."/>
            <person name="Pasmans F."/>
            <person name="Shea T.P."/>
            <person name="Munoz J.F."/>
            <person name="Carranza S."/>
            <person name="Cuomo C.A."/>
            <person name="Martel A."/>
        </authorList>
    </citation>
    <scope>NUCLEOTIDE SEQUENCE [LARGE SCALE GENOMIC DNA]</scope>
    <source>
        <strain evidence="18 19">AMFP18/2</strain>
    </source>
</reference>
<dbReference type="SMART" id="SM00910">
    <property type="entry name" value="HIRAN"/>
    <property type="match status" value="1"/>
</dbReference>
<feature type="domain" description="Helicase C-terminal" evidence="17">
    <location>
        <begin position="871"/>
        <end position="1029"/>
    </location>
</feature>
<keyword evidence="11" id="KW-0234">DNA repair</keyword>
<feature type="compositionally biased region" description="Low complexity" evidence="14">
    <location>
        <begin position="114"/>
        <end position="129"/>
    </location>
</feature>
<feature type="compositionally biased region" description="Polar residues" evidence="14">
    <location>
        <begin position="64"/>
        <end position="76"/>
    </location>
</feature>
<proteinExistence type="inferred from homology"/>
<evidence type="ECO:0000256" key="8">
    <source>
        <dbReference type="ARBA" id="ARBA00022806"/>
    </source>
</evidence>
<evidence type="ECO:0008006" key="20">
    <source>
        <dbReference type="Google" id="ProtNLM"/>
    </source>
</evidence>
<evidence type="ECO:0000256" key="3">
    <source>
        <dbReference type="ARBA" id="ARBA00022723"/>
    </source>
</evidence>
<dbReference type="InterPro" id="IPR017907">
    <property type="entry name" value="Znf_RING_CS"/>
</dbReference>
<organism evidence="18 19">
    <name type="scientific">Batrachochytrium salamandrivorans</name>
    <dbReference type="NCBI Taxonomy" id="1357716"/>
    <lineage>
        <taxon>Eukaryota</taxon>
        <taxon>Fungi</taxon>
        <taxon>Fungi incertae sedis</taxon>
        <taxon>Chytridiomycota</taxon>
        <taxon>Chytridiomycota incertae sedis</taxon>
        <taxon>Chytridiomycetes</taxon>
        <taxon>Rhizophydiales</taxon>
        <taxon>Rhizophydiales incertae sedis</taxon>
        <taxon>Batrachochytrium</taxon>
    </lineage>
</organism>
<feature type="domain" description="Helicase ATP-binding" evidence="16">
    <location>
        <begin position="431"/>
        <end position="613"/>
    </location>
</feature>
<evidence type="ECO:0000256" key="7">
    <source>
        <dbReference type="ARBA" id="ARBA00022801"/>
    </source>
</evidence>
<evidence type="ECO:0000259" key="15">
    <source>
        <dbReference type="PROSITE" id="PS50089"/>
    </source>
</evidence>
<keyword evidence="9" id="KW-0862">Zinc</keyword>
<evidence type="ECO:0000256" key="13">
    <source>
        <dbReference type="PROSITE-ProRule" id="PRU00175"/>
    </source>
</evidence>
<comment type="similarity">
    <text evidence="2">Belongs to the SNF2/RAD54 helicase family.</text>
</comment>
<dbReference type="SMART" id="SM00184">
    <property type="entry name" value="RING"/>
    <property type="match status" value="1"/>
</dbReference>
<dbReference type="Pfam" id="PF00097">
    <property type="entry name" value="zf-C3HC4"/>
    <property type="match status" value="1"/>
</dbReference>
<evidence type="ECO:0000259" key="17">
    <source>
        <dbReference type="PROSITE" id="PS51194"/>
    </source>
</evidence>
<evidence type="ECO:0000256" key="14">
    <source>
        <dbReference type="SAM" id="MobiDB-lite"/>
    </source>
</evidence>
<dbReference type="InterPro" id="IPR001650">
    <property type="entry name" value="Helicase_C-like"/>
</dbReference>
<evidence type="ECO:0000256" key="11">
    <source>
        <dbReference type="ARBA" id="ARBA00023204"/>
    </source>
</evidence>
<gene>
    <name evidence="18" type="ORF">BASA50_001776</name>
</gene>
<dbReference type="InterPro" id="IPR027417">
    <property type="entry name" value="P-loop_NTPase"/>
</dbReference>
<dbReference type="CDD" id="cd18793">
    <property type="entry name" value="SF2_C_SNF"/>
    <property type="match status" value="1"/>
</dbReference>
<dbReference type="Gene3D" id="3.40.50.10810">
    <property type="entry name" value="Tandem AAA-ATPase domain"/>
    <property type="match status" value="1"/>
</dbReference>
<keyword evidence="19" id="KW-1185">Reference proteome</keyword>
<dbReference type="SUPFAM" id="SSF57850">
    <property type="entry name" value="RING/U-box"/>
    <property type="match status" value="1"/>
</dbReference>
<evidence type="ECO:0000256" key="4">
    <source>
        <dbReference type="ARBA" id="ARBA00022741"/>
    </source>
</evidence>
<evidence type="ECO:0000259" key="16">
    <source>
        <dbReference type="PROSITE" id="PS51192"/>
    </source>
</evidence>
<feature type="region of interest" description="Disordered" evidence="14">
    <location>
        <begin position="54"/>
        <end position="129"/>
    </location>
</feature>
<feature type="domain" description="RING-type" evidence="15">
    <location>
        <begin position="779"/>
        <end position="824"/>
    </location>
</feature>
<dbReference type="Pfam" id="PF00271">
    <property type="entry name" value="Helicase_C"/>
    <property type="match status" value="1"/>
</dbReference>
<accession>A0ABQ8FN35</accession>
<evidence type="ECO:0000256" key="1">
    <source>
        <dbReference type="ARBA" id="ARBA00004123"/>
    </source>
</evidence>
<evidence type="ECO:0000256" key="6">
    <source>
        <dbReference type="ARBA" id="ARBA00022771"/>
    </source>
</evidence>
<dbReference type="PROSITE" id="PS51192">
    <property type="entry name" value="HELICASE_ATP_BIND_1"/>
    <property type="match status" value="1"/>
</dbReference>
<evidence type="ECO:0000313" key="18">
    <source>
        <dbReference type="EMBL" id="KAH6601098.1"/>
    </source>
</evidence>
<keyword evidence="5" id="KW-0227">DNA damage</keyword>
<dbReference type="PROSITE" id="PS51194">
    <property type="entry name" value="HELICASE_CTER"/>
    <property type="match status" value="1"/>
</dbReference>
<name>A0ABQ8FN35_9FUNG</name>
<dbReference type="InterPro" id="IPR013083">
    <property type="entry name" value="Znf_RING/FYVE/PHD"/>
</dbReference>
<keyword evidence="3" id="KW-0479">Metal-binding</keyword>
<dbReference type="PROSITE" id="PS50089">
    <property type="entry name" value="ZF_RING_2"/>
    <property type="match status" value="1"/>
</dbReference>
<dbReference type="Gene3D" id="3.40.50.300">
    <property type="entry name" value="P-loop containing nucleotide triphosphate hydrolases"/>
    <property type="match status" value="1"/>
</dbReference>
<keyword evidence="7" id="KW-0378">Hydrolase</keyword>
<sequence>MPEQSHQSKQLVDDSGLDSLDLSPEELIWLSTDTSADHLQETSQWEQMYAATTSSGTLKRKQQDSVPVTPFQQMPESNLRARCMDNDPSSLIEEASGRSSPPCKKRLGSADMNSETSSSGSSRPVGSIGQLRTQTSITSKLNCTDHQSRSQDASEGIRFPALIGEMTAIGIAMCRGTGIIRTGDRVLLSRTSPTVQHGKSTHARHYASNLHTKDNTIVRIYRKDGKEVGKLSSEYALFVKTLLDQKLCQFEGTVVYTKDCISMLDEIILTLHVSLVREAFQVTDPHRMGVADTESADAIARVRSRKLALASIIQRVGIDLGVSTNPIQETSQPPGSNANLTDNAQVSGSDLAMVYKRASLLENVVGSMQPSPGMLVELHDYQATALAFMYAKENRAEMDLTGISPLWTTLSTTDGNKFYYNKYSGELSLQAPKELHCFGGILADEMGLGKTIEMLALIHSSRQKLDAVSKKLGEKRSSHATLVVCPVNILSQWRDEVRRVFAPGVIDVDVYYGSERILADRFMYAKKTSPHIIVTTYGTLASDFAKASGDSPLFAIEWHRVVLDEAHYIKERTTKAAKAACGLSAVNRWTVTGTPIVNKLDDIYSLIHFLRVEPWCQFSFWNSFVTVPFDKRDSSALEIVQTILEPLIIRRMKNMRNKDGDLIVKLLPKTIDITYLDFPSDELEIYTSLANHSRQRLMDLKIIGKADYMHVFQLLSRMRQMCDHPLLIKMRSEADATINASALNMSLEDLIRNYSAQDTSAEFSAEIASTIASSSSRECPICFEINVGSVVFPCLHTICLPCIDDLIEKRAERGEEAVLCPMCRNPCAESELMRMLDNQTPEKTNQTTNVVSSDVQLQPIRFRSSAKLNALLKDLLAIRSSDQSIKSVVFSQWTSMLGLVEVSLKQHNITFVRMDGSLSQRAREKVLNSFNTDKDTTILLATLRSTGVGLNLTVASRVFMLDPWWNESVELQAIDRVHRIGQTRHVYVTRYIMRDSVEEKMLAIQHRKSQLAGAITSSELQKTQLDELMTLFD</sequence>
<dbReference type="InterPro" id="IPR018957">
    <property type="entry name" value="Znf_C3HC4_RING-type"/>
</dbReference>